<feature type="compositionally biased region" description="Polar residues" evidence="1">
    <location>
        <begin position="184"/>
        <end position="194"/>
    </location>
</feature>
<dbReference type="Gene3D" id="3.40.50.1240">
    <property type="entry name" value="Phosphoglycerate mutase-like"/>
    <property type="match status" value="1"/>
</dbReference>
<evidence type="ECO:0000313" key="2">
    <source>
        <dbReference type="EMBL" id="QHT97659.1"/>
    </source>
</evidence>
<dbReference type="EMBL" id="MN740283">
    <property type="protein sequence ID" value="QHT97659.1"/>
    <property type="molecule type" value="Genomic_DNA"/>
</dbReference>
<dbReference type="Pfam" id="PF00300">
    <property type="entry name" value="His_Phos_1"/>
    <property type="match status" value="1"/>
</dbReference>
<feature type="compositionally biased region" description="Basic and acidic residues" evidence="1">
    <location>
        <begin position="174"/>
        <end position="183"/>
    </location>
</feature>
<dbReference type="SUPFAM" id="SSF53254">
    <property type="entry name" value="Phosphoglycerate mutase-like"/>
    <property type="match status" value="1"/>
</dbReference>
<accession>A0A6C0IYK4</accession>
<evidence type="ECO:0000256" key="1">
    <source>
        <dbReference type="SAM" id="MobiDB-lite"/>
    </source>
</evidence>
<name>A0A6C0IYK4_9ZZZZ</name>
<protein>
    <recommendedName>
        <fullName evidence="3">Histidine phosphatase family protein</fullName>
    </recommendedName>
</protein>
<feature type="region of interest" description="Disordered" evidence="1">
    <location>
        <begin position="174"/>
        <end position="217"/>
    </location>
</feature>
<reference evidence="2" key="1">
    <citation type="journal article" date="2020" name="Nature">
        <title>Giant virus diversity and host interactions through global metagenomics.</title>
        <authorList>
            <person name="Schulz F."/>
            <person name="Roux S."/>
            <person name="Paez-Espino D."/>
            <person name="Jungbluth S."/>
            <person name="Walsh D.A."/>
            <person name="Denef V.J."/>
            <person name="McMahon K.D."/>
            <person name="Konstantinidis K.T."/>
            <person name="Eloe-Fadrosh E.A."/>
            <person name="Kyrpides N.C."/>
            <person name="Woyke T."/>
        </authorList>
    </citation>
    <scope>NUCLEOTIDE SEQUENCE</scope>
    <source>
        <strain evidence="2">GVMAG-M-3300025572-1</strain>
    </source>
</reference>
<proteinExistence type="predicted"/>
<dbReference type="InterPro" id="IPR029033">
    <property type="entry name" value="His_PPase_superfam"/>
</dbReference>
<organism evidence="2">
    <name type="scientific">viral metagenome</name>
    <dbReference type="NCBI Taxonomy" id="1070528"/>
    <lineage>
        <taxon>unclassified sequences</taxon>
        <taxon>metagenomes</taxon>
        <taxon>organismal metagenomes</taxon>
    </lineage>
</organism>
<sequence length="217" mass="24974">MTVIYVRHGDDENLDAAYPNDPSLVESSYWSIKRLTRRLLLKFGRPDAIYVSPVRRTLETALIMEEVLHRKVPLILDCHLSRFFTRSQRDLKTIRPDTLKRKVPIDESKKQFRSRIDRHIEHLFPCYSARRPLVWCITHALVMKRIAKKVGVALKGRFDFLETFVVPDGKIEVTRGQGRKDNSWRSANGSSRTAPSGGGSVARRPRQTVSVLPALKR</sequence>
<dbReference type="InterPro" id="IPR013078">
    <property type="entry name" value="His_Pase_superF_clade-1"/>
</dbReference>
<dbReference type="AlphaFoldDB" id="A0A6C0IYK4"/>
<evidence type="ECO:0008006" key="3">
    <source>
        <dbReference type="Google" id="ProtNLM"/>
    </source>
</evidence>